<evidence type="ECO:0000256" key="1">
    <source>
        <dbReference type="ARBA" id="ARBA00007953"/>
    </source>
</evidence>
<dbReference type="GO" id="GO:0005634">
    <property type="term" value="C:nucleus"/>
    <property type="evidence" value="ECO:0007669"/>
    <property type="project" value="TreeGrafter"/>
</dbReference>
<reference evidence="6" key="1">
    <citation type="submission" date="2021-05" db="EMBL/GenBank/DDBJ databases">
        <title>The genome of the haptophyte Pavlova lutheri (Diacronema luteri, Pavlovales) - a model for lipid biosynthesis in eukaryotic algae.</title>
        <authorList>
            <person name="Hulatt C.J."/>
            <person name="Posewitz M.C."/>
        </authorList>
    </citation>
    <scope>NUCLEOTIDE SEQUENCE</scope>
    <source>
        <strain evidence="6">NIVA-4/92</strain>
    </source>
</reference>
<dbReference type="Proteomes" id="UP000751190">
    <property type="component" value="Unassembled WGS sequence"/>
</dbReference>
<evidence type="ECO:0000256" key="3">
    <source>
        <dbReference type="ARBA" id="ARBA00023235"/>
    </source>
</evidence>
<evidence type="ECO:0000313" key="6">
    <source>
        <dbReference type="EMBL" id="KAG8470725.1"/>
    </source>
</evidence>
<dbReference type="GO" id="GO:0001522">
    <property type="term" value="P:pseudouridine synthesis"/>
    <property type="evidence" value="ECO:0007669"/>
    <property type="project" value="InterPro"/>
</dbReference>
<keyword evidence="3" id="KW-0413">Isomerase</keyword>
<evidence type="ECO:0000313" key="7">
    <source>
        <dbReference type="Proteomes" id="UP000751190"/>
    </source>
</evidence>
<dbReference type="InterPro" id="IPR020103">
    <property type="entry name" value="PsdUridine_synth_cat_dom_sf"/>
</dbReference>
<accession>A0A8J5Y3A7</accession>
<proteinExistence type="inferred from homology"/>
<dbReference type="GO" id="GO:0008033">
    <property type="term" value="P:tRNA processing"/>
    <property type="evidence" value="ECO:0007669"/>
    <property type="project" value="UniProtKB-KW"/>
</dbReference>
<feature type="compositionally biased region" description="Basic and acidic residues" evidence="4">
    <location>
        <begin position="56"/>
        <end position="74"/>
    </location>
</feature>
<gene>
    <name evidence="6" type="ORF">KFE25_009146</name>
</gene>
<dbReference type="Pfam" id="PF01142">
    <property type="entry name" value="TruD"/>
    <property type="match status" value="1"/>
</dbReference>
<dbReference type="PANTHER" id="PTHR13326:SF21">
    <property type="entry name" value="PSEUDOURIDYLATE SYNTHASE PUS7L"/>
    <property type="match status" value="1"/>
</dbReference>
<dbReference type="PIRSF" id="PIRSF037016">
    <property type="entry name" value="Pseudouridin_synth_euk_prd"/>
    <property type="match status" value="1"/>
</dbReference>
<comment type="similarity">
    <text evidence="1">Belongs to the pseudouridine synthase TruD family.</text>
</comment>
<evidence type="ECO:0000256" key="4">
    <source>
        <dbReference type="SAM" id="MobiDB-lite"/>
    </source>
</evidence>
<dbReference type="AlphaFoldDB" id="A0A8J5Y3A7"/>
<dbReference type="OrthoDB" id="447290at2759"/>
<sequence length="795" mass="83458">MESSVHITQFVCDDAGLELTGRIKSCAEDFTVIELDPTERPVCLSGSLAHINPAPRDARQEARRAPSRAEHGASDDGAQGGGPAEVVNVLDCVQRLACTAPACLLAALGPEAAASLWAWVCAHLGLRSGETPPVQVAPPTLSKPERARVHCAVQRCLPALRTSVREGAIVAAPHASLGALRALLGDARAHSVLAFEVRLLARAAAGAQAGAPNGTAGAAETLRVLEPDREKRGALHGLLRRHFPALSAQTIHAAHGGGAGIELRAADARGRKRARSEDSASDAAGGARCAPNGEYLHVVVEKTNVEWHCARTLISRAFRARPCALSWAGTKDKYALTRQRVSVRGARGGAELRRAAAELEPLGIRLGSPAWAHRPVSLGSLRGNDFVIVVRRVRAAREGAGDTEAAVRDTLAARLESVRTTGFVNYFGLQRFGRIAACQSHDVGVLLLRKEWAAAVDLLVGSSRGALETPAVGRVRAVWRNAVAAIGRTRIQGDEAAAARMVAARDTLRAMGALARADADRLATERALLRPLEQHGECKLALTALGHGKEGMYVEAYLSLLWNELASLRIELLGCRGAAVPGELVLRRRAAGAAPAGAEPEAEGGALGSASAQHAADVEPWQLTAAGEDGAGSAPQLCDIVLALPGKHATYAPPALAQLYTRRLAADGLEPASLPSSIRFRQLVVRPPFLSATWLAPALGEGAQDAGDPPHFPPRALPASAPAADACDLASAVVSREDSPAVRLCFRLPPAAYATMLLREVLRHPSDALEAWAADARDESRAEAAGTDEEKGCED</sequence>
<dbReference type="PROSITE" id="PS50984">
    <property type="entry name" value="TRUD"/>
    <property type="match status" value="1"/>
</dbReference>
<organism evidence="6 7">
    <name type="scientific">Diacronema lutheri</name>
    <name type="common">Unicellular marine alga</name>
    <name type="synonym">Monochrysis lutheri</name>
    <dbReference type="NCBI Taxonomy" id="2081491"/>
    <lineage>
        <taxon>Eukaryota</taxon>
        <taxon>Haptista</taxon>
        <taxon>Haptophyta</taxon>
        <taxon>Pavlovophyceae</taxon>
        <taxon>Pavlovales</taxon>
        <taxon>Pavlovaceae</taxon>
        <taxon>Diacronema</taxon>
    </lineage>
</organism>
<dbReference type="PROSITE" id="PS01268">
    <property type="entry name" value="UPF0024"/>
    <property type="match status" value="1"/>
</dbReference>
<feature type="region of interest" description="Disordered" evidence="4">
    <location>
        <begin position="773"/>
        <end position="795"/>
    </location>
</feature>
<dbReference type="GO" id="GO:0003723">
    <property type="term" value="F:RNA binding"/>
    <property type="evidence" value="ECO:0007669"/>
    <property type="project" value="InterPro"/>
</dbReference>
<dbReference type="InterPro" id="IPR020119">
    <property type="entry name" value="PsdUridine_synth_TruD_CS"/>
</dbReference>
<dbReference type="InterPro" id="IPR001656">
    <property type="entry name" value="PsdUridine_synth_TruD"/>
</dbReference>
<evidence type="ECO:0000259" key="5">
    <source>
        <dbReference type="PROSITE" id="PS50984"/>
    </source>
</evidence>
<protein>
    <recommendedName>
        <fullName evidence="5">TRUD domain-containing protein</fullName>
    </recommendedName>
</protein>
<keyword evidence="7" id="KW-1185">Reference proteome</keyword>
<dbReference type="PANTHER" id="PTHR13326">
    <property type="entry name" value="TRNA PSEUDOURIDINE SYNTHASE D"/>
    <property type="match status" value="1"/>
</dbReference>
<dbReference type="Gene3D" id="3.30.2350.20">
    <property type="entry name" value="TruD, catalytic domain"/>
    <property type="match status" value="2"/>
</dbReference>
<feature type="domain" description="TRUD" evidence="5">
    <location>
        <begin position="422"/>
        <end position="691"/>
    </location>
</feature>
<dbReference type="SUPFAM" id="SSF55120">
    <property type="entry name" value="Pseudouridine synthase"/>
    <property type="match status" value="1"/>
</dbReference>
<name>A0A8J5Y3A7_DIALT</name>
<dbReference type="EMBL" id="JAGTXO010000001">
    <property type="protein sequence ID" value="KAG8470725.1"/>
    <property type="molecule type" value="Genomic_DNA"/>
</dbReference>
<evidence type="ECO:0000256" key="2">
    <source>
        <dbReference type="ARBA" id="ARBA00022694"/>
    </source>
</evidence>
<keyword evidence="2" id="KW-0819">tRNA processing</keyword>
<feature type="region of interest" description="Disordered" evidence="4">
    <location>
        <begin position="54"/>
        <end position="81"/>
    </location>
</feature>
<dbReference type="InterPro" id="IPR042214">
    <property type="entry name" value="TruD_catalytic"/>
</dbReference>
<dbReference type="GO" id="GO:0009982">
    <property type="term" value="F:pseudouridine synthase activity"/>
    <property type="evidence" value="ECO:0007669"/>
    <property type="project" value="InterPro"/>
</dbReference>
<dbReference type="InterPro" id="IPR011760">
    <property type="entry name" value="PsdUridine_synth_TruD_insert"/>
</dbReference>
<dbReference type="OMA" id="EWHCART"/>
<feature type="compositionally biased region" description="Basic and acidic residues" evidence="4">
    <location>
        <begin position="775"/>
        <end position="795"/>
    </location>
</feature>
<comment type="caution">
    <text evidence="6">The sequence shown here is derived from an EMBL/GenBank/DDBJ whole genome shotgun (WGS) entry which is preliminary data.</text>
</comment>